<evidence type="ECO:0000313" key="3">
    <source>
        <dbReference type="Proteomes" id="UP000501128"/>
    </source>
</evidence>
<protein>
    <submittedName>
        <fullName evidence="2">Uncharacterized protein</fullName>
    </submittedName>
</protein>
<accession>A0A7L5DSP0</accession>
<dbReference type="AlphaFoldDB" id="A0A7L5DSP0"/>
<keyword evidence="1" id="KW-1133">Transmembrane helix</keyword>
<reference evidence="2 3" key="1">
    <citation type="submission" date="2020-04" db="EMBL/GenBank/DDBJ databases">
        <title>Genome sequencing of novel species.</title>
        <authorList>
            <person name="Heo J."/>
            <person name="Kim S.-J."/>
            <person name="Kim J.-S."/>
            <person name="Hong S.-B."/>
            <person name="Kwon S.-W."/>
        </authorList>
    </citation>
    <scope>NUCLEOTIDE SEQUENCE [LARGE SCALE GENOMIC DNA]</scope>
    <source>
        <strain evidence="2 3">CJU-R4</strain>
    </source>
</reference>
<evidence type="ECO:0000313" key="2">
    <source>
        <dbReference type="EMBL" id="QJD81145.1"/>
    </source>
</evidence>
<feature type="transmembrane region" description="Helical" evidence="1">
    <location>
        <begin position="12"/>
        <end position="32"/>
    </location>
</feature>
<dbReference type="KEGG" id="srho:HH216_24005"/>
<keyword evidence="3" id="KW-1185">Reference proteome</keyword>
<dbReference type="EMBL" id="CP051677">
    <property type="protein sequence ID" value="QJD81145.1"/>
    <property type="molecule type" value="Genomic_DNA"/>
</dbReference>
<dbReference type="Proteomes" id="UP000501128">
    <property type="component" value="Chromosome"/>
</dbReference>
<organism evidence="2 3">
    <name type="scientific">Spirosoma rhododendri</name>
    <dbReference type="NCBI Taxonomy" id="2728024"/>
    <lineage>
        <taxon>Bacteria</taxon>
        <taxon>Pseudomonadati</taxon>
        <taxon>Bacteroidota</taxon>
        <taxon>Cytophagia</taxon>
        <taxon>Cytophagales</taxon>
        <taxon>Cytophagaceae</taxon>
        <taxon>Spirosoma</taxon>
    </lineage>
</organism>
<dbReference type="RefSeq" id="WP_169553164.1">
    <property type="nucleotide sequence ID" value="NZ_CP051677.1"/>
</dbReference>
<sequence length="237" mass="27317">MEQTVMKQMRWLKVYVVLATVTIVVLLIVLIGRTYGVQKFDEITVERLNIVEADGQLKMVISNQARQHPGLMHNKPLPTRDRPAGLVFFNSAGDECGGLIYDSDKKEASLTFSVDQFRSDQIMQLQYSQELARRSATKHYGLKLWERPDTVTLEQLMQRIDSLKNLNNPTAYQQGIDQMQRQQLLGQERLFVGRNQQEEFGVFIRDQAGKPRIRLYVDKQGETRLELRKASGKVVTF</sequence>
<keyword evidence="1" id="KW-0812">Transmembrane</keyword>
<proteinExistence type="predicted"/>
<gene>
    <name evidence="2" type="ORF">HH216_24005</name>
</gene>
<name>A0A7L5DSP0_9BACT</name>
<keyword evidence="1" id="KW-0472">Membrane</keyword>
<evidence type="ECO:0000256" key="1">
    <source>
        <dbReference type="SAM" id="Phobius"/>
    </source>
</evidence>